<gene>
    <name evidence="1" type="ORF">N7492_004039</name>
</gene>
<keyword evidence="2" id="KW-1185">Reference proteome</keyword>
<dbReference type="AlphaFoldDB" id="A0A9W9IMZ0"/>
<sequence>MQALYQQRGQIVQDWLTYPTEPCPIPRSTLIFQDLSASPVYVAEGGHDGVLPPAYDVNYPRDVGAVDESHFRRYIVEQDNPHQEWFGITAPGVLIIEDIKRQKTKPPRTDLSMSEISMAVYTDRFDASTLRYVIYANVNNKETLFVGRCLYEMRRPSTDIQVWEYGSPEYQKFLGSRLGKLTAYMLLGTFERGTRRIARVVTWTNAAFGPPWVRFDIDVVSRHDVPHPSIEPADPVEFPRAILEAIRESSPVEEMLPPPVILRAYGSMTPGQTVQPEIPQCQVADCPRGSEMSQCEPQESVKKASGILLVLGLLNPGLVIRWDASTSSNPTLASKRRVCQTNMGV</sequence>
<reference evidence="1" key="1">
    <citation type="submission" date="2022-11" db="EMBL/GenBank/DDBJ databases">
        <authorList>
            <person name="Petersen C."/>
        </authorList>
    </citation>
    <scope>NUCLEOTIDE SEQUENCE</scope>
    <source>
        <strain evidence="1">IBT 21917</strain>
    </source>
</reference>
<accession>A0A9W9IMZ0</accession>
<name>A0A9W9IMZ0_9EURO</name>
<dbReference type="EMBL" id="JAPQKO010000002">
    <property type="protein sequence ID" value="KAJ5180829.1"/>
    <property type="molecule type" value="Genomic_DNA"/>
</dbReference>
<dbReference type="OrthoDB" id="5337308at2759"/>
<evidence type="ECO:0000313" key="1">
    <source>
        <dbReference type="EMBL" id="KAJ5180829.1"/>
    </source>
</evidence>
<comment type="caution">
    <text evidence="1">The sequence shown here is derived from an EMBL/GenBank/DDBJ whole genome shotgun (WGS) entry which is preliminary data.</text>
</comment>
<reference evidence="1" key="2">
    <citation type="journal article" date="2023" name="IMA Fungus">
        <title>Comparative genomic study of the Penicillium genus elucidates a diverse pangenome and 15 lateral gene transfer events.</title>
        <authorList>
            <person name="Petersen C."/>
            <person name="Sorensen T."/>
            <person name="Nielsen M.R."/>
            <person name="Sondergaard T.E."/>
            <person name="Sorensen J.L."/>
            <person name="Fitzpatrick D.A."/>
            <person name="Frisvad J.C."/>
            <person name="Nielsen K.L."/>
        </authorList>
    </citation>
    <scope>NUCLEOTIDE SEQUENCE</scope>
    <source>
        <strain evidence="1">IBT 21917</strain>
    </source>
</reference>
<organism evidence="1 2">
    <name type="scientific">Penicillium capsulatum</name>
    <dbReference type="NCBI Taxonomy" id="69766"/>
    <lineage>
        <taxon>Eukaryota</taxon>
        <taxon>Fungi</taxon>
        <taxon>Dikarya</taxon>
        <taxon>Ascomycota</taxon>
        <taxon>Pezizomycotina</taxon>
        <taxon>Eurotiomycetes</taxon>
        <taxon>Eurotiomycetidae</taxon>
        <taxon>Eurotiales</taxon>
        <taxon>Aspergillaceae</taxon>
        <taxon>Penicillium</taxon>
    </lineage>
</organism>
<dbReference type="Proteomes" id="UP001146351">
    <property type="component" value="Unassembled WGS sequence"/>
</dbReference>
<protein>
    <submittedName>
        <fullName evidence="1">Uncharacterized protein</fullName>
    </submittedName>
</protein>
<evidence type="ECO:0000313" key="2">
    <source>
        <dbReference type="Proteomes" id="UP001146351"/>
    </source>
</evidence>
<proteinExistence type="predicted"/>